<evidence type="ECO:0000259" key="1">
    <source>
        <dbReference type="Pfam" id="PF03372"/>
    </source>
</evidence>
<organism evidence="2 3">
    <name type="scientific">Chthonomonas calidirosea (strain DSM 23976 / ICMP 18418 / T49)</name>
    <dbReference type="NCBI Taxonomy" id="1303518"/>
    <lineage>
        <taxon>Bacteria</taxon>
        <taxon>Bacillati</taxon>
        <taxon>Armatimonadota</taxon>
        <taxon>Chthonomonadia</taxon>
        <taxon>Chthonomonadales</taxon>
        <taxon>Chthonomonadaceae</taxon>
        <taxon>Chthonomonas</taxon>
    </lineage>
</organism>
<keyword evidence="2" id="KW-0378">Hydrolase</keyword>
<dbReference type="KEGG" id="ccz:CCALI_00252"/>
<dbReference type="STRING" id="454171.CP488_00905"/>
<sequence>MRIVSYNVHGGFGIDGRFSISRIASHLNQLRADIICLQEVHAFLPSSRLSNQPRRLARELQMRLFFQRCLGLCFWGFGNAIASRWPIQEIRSHRLPSQREPRGALECRIQTPVGPITVFNTHWGLQPAERLRQAKTLSNYLRQTPFPYLLCGDLNDHPESLAVHLLLEQTRLHDAVLLSAPFATFPALNPQVRIDYIFHTPNFRVLSTEQVIWLASDHLPVIVDLALIPEKNVTFRGVAP</sequence>
<reference evidence="3" key="1">
    <citation type="submission" date="2013-03" db="EMBL/GenBank/DDBJ databases">
        <title>Genome sequence of Chthonomonas calidirosea, the first sequenced genome from the Armatimonadetes phylum (formally candidate division OP10).</title>
        <authorList>
            <person name="Lee K.C.Y."/>
            <person name="Morgan X.C."/>
            <person name="Dunfield P.F."/>
            <person name="Tamas I."/>
            <person name="Houghton K.M."/>
            <person name="Vyssotski M."/>
            <person name="Ryan J.L.J."/>
            <person name="Lagutin K."/>
            <person name="McDonald I.R."/>
            <person name="Stott M.B."/>
        </authorList>
    </citation>
    <scope>NUCLEOTIDE SEQUENCE [LARGE SCALE GENOMIC DNA]</scope>
    <source>
        <strain evidence="3">DSM 23976 / ICMP 18418 / T49</strain>
    </source>
</reference>
<evidence type="ECO:0000313" key="3">
    <source>
        <dbReference type="Proteomes" id="UP000014227"/>
    </source>
</evidence>
<dbReference type="SUPFAM" id="SSF56219">
    <property type="entry name" value="DNase I-like"/>
    <property type="match status" value="1"/>
</dbReference>
<dbReference type="GO" id="GO:0016020">
    <property type="term" value="C:membrane"/>
    <property type="evidence" value="ECO:0007669"/>
    <property type="project" value="GOC"/>
</dbReference>
<dbReference type="InterPro" id="IPR036691">
    <property type="entry name" value="Endo/exonu/phosph_ase_sf"/>
</dbReference>
<dbReference type="Proteomes" id="UP000014227">
    <property type="component" value="Chromosome I"/>
</dbReference>
<dbReference type="Pfam" id="PF03372">
    <property type="entry name" value="Exo_endo_phos"/>
    <property type="match status" value="1"/>
</dbReference>
<name>S0ESE1_CHTCT</name>
<dbReference type="EMBL" id="HF951689">
    <property type="protein sequence ID" value="CCW34089.1"/>
    <property type="molecule type" value="Genomic_DNA"/>
</dbReference>
<dbReference type="InterPro" id="IPR051916">
    <property type="entry name" value="GPI-anchor_lipid_remodeler"/>
</dbReference>
<dbReference type="AlphaFoldDB" id="S0ESE1"/>
<feature type="domain" description="Endonuclease/exonuclease/phosphatase" evidence="1">
    <location>
        <begin position="4"/>
        <end position="218"/>
    </location>
</feature>
<dbReference type="GO" id="GO:0006506">
    <property type="term" value="P:GPI anchor biosynthetic process"/>
    <property type="evidence" value="ECO:0007669"/>
    <property type="project" value="TreeGrafter"/>
</dbReference>
<dbReference type="eggNOG" id="COG3568">
    <property type="taxonomic scope" value="Bacteria"/>
</dbReference>
<dbReference type="HOGENOM" id="CLU_060500_5_0_0"/>
<accession>S0ESE1</accession>
<gene>
    <name evidence="2" type="ORF">CCALI_00252</name>
</gene>
<dbReference type="GO" id="GO:0016787">
    <property type="term" value="F:hydrolase activity"/>
    <property type="evidence" value="ECO:0007669"/>
    <property type="project" value="UniProtKB-KW"/>
</dbReference>
<evidence type="ECO:0000313" key="2">
    <source>
        <dbReference type="EMBL" id="CCW34089.1"/>
    </source>
</evidence>
<proteinExistence type="predicted"/>
<dbReference type="Gene3D" id="3.60.10.10">
    <property type="entry name" value="Endonuclease/exonuclease/phosphatase"/>
    <property type="match status" value="1"/>
</dbReference>
<dbReference type="PATRIC" id="fig|1303518.3.peg.255"/>
<dbReference type="PANTHER" id="PTHR14859">
    <property type="entry name" value="CALCOFLUOR WHITE HYPERSENSITIVE PROTEIN PRECURSOR"/>
    <property type="match status" value="1"/>
</dbReference>
<keyword evidence="3" id="KW-1185">Reference proteome</keyword>
<dbReference type="PANTHER" id="PTHR14859:SF1">
    <property type="entry name" value="PGAP2-INTERACTING PROTEIN"/>
    <property type="match status" value="1"/>
</dbReference>
<dbReference type="OrthoDB" id="5293344at2"/>
<protein>
    <submittedName>
        <fullName evidence="2">Metal-dependent hydrolase</fullName>
    </submittedName>
</protein>
<dbReference type="InParanoid" id="S0ESE1"/>
<dbReference type="InterPro" id="IPR005135">
    <property type="entry name" value="Endo/exonuclease/phosphatase"/>
</dbReference>
<dbReference type="RefSeq" id="WP_016481653.1">
    <property type="nucleotide sequence ID" value="NC_021487.1"/>
</dbReference>